<dbReference type="OrthoDB" id="993981at2"/>
<name>A0A4R1M7M9_9SPHI</name>
<dbReference type="PROSITE" id="PS51257">
    <property type="entry name" value="PROKAR_LIPOPROTEIN"/>
    <property type="match status" value="1"/>
</dbReference>
<dbReference type="Gene3D" id="1.25.40.390">
    <property type="match status" value="1"/>
</dbReference>
<evidence type="ECO:0000256" key="3">
    <source>
        <dbReference type="ARBA" id="ARBA00022729"/>
    </source>
</evidence>
<keyword evidence="10" id="KW-1185">Reference proteome</keyword>
<protein>
    <submittedName>
        <fullName evidence="9">SusD-like starch-binding protein associating with outer membrane</fullName>
    </submittedName>
</protein>
<dbReference type="AlphaFoldDB" id="A0A4R1M7M9"/>
<evidence type="ECO:0000256" key="5">
    <source>
        <dbReference type="ARBA" id="ARBA00023237"/>
    </source>
</evidence>
<gene>
    <name evidence="9" type="ORF">C8N28_1015</name>
</gene>
<dbReference type="SUPFAM" id="SSF48452">
    <property type="entry name" value="TPR-like"/>
    <property type="match status" value="1"/>
</dbReference>
<keyword evidence="4" id="KW-0472">Membrane</keyword>
<proteinExistence type="inferred from homology"/>
<comment type="caution">
    <text evidence="9">The sequence shown here is derived from an EMBL/GenBank/DDBJ whole genome shotgun (WGS) entry which is preliminary data.</text>
</comment>
<evidence type="ECO:0000256" key="2">
    <source>
        <dbReference type="ARBA" id="ARBA00006275"/>
    </source>
</evidence>
<dbReference type="Pfam" id="PF07980">
    <property type="entry name" value="SusD_RagB"/>
    <property type="match status" value="1"/>
</dbReference>
<dbReference type="InterPro" id="IPR012944">
    <property type="entry name" value="SusD_RagB_dom"/>
</dbReference>
<feature type="domain" description="SusD-like N-terminal" evidence="8">
    <location>
        <begin position="36"/>
        <end position="222"/>
    </location>
</feature>
<comment type="subcellular location">
    <subcellularLocation>
        <location evidence="1">Cell outer membrane</location>
    </subcellularLocation>
</comment>
<feature type="domain" description="RagB/SusD" evidence="7">
    <location>
        <begin position="332"/>
        <end position="494"/>
    </location>
</feature>
<feature type="chain" id="PRO_5020532804" evidence="6">
    <location>
        <begin position="20"/>
        <end position="495"/>
    </location>
</feature>
<feature type="signal peptide" evidence="6">
    <location>
        <begin position="1"/>
        <end position="19"/>
    </location>
</feature>
<keyword evidence="5" id="KW-0998">Cell outer membrane</keyword>
<dbReference type="EMBL" id="SMGO01000001">
    <property type="protein sequence ID" value="TCK85703.1"/>
    <property type="molecule type" value="Genomic_DNA"/>
</dbReference>
<dbReference type="InterPro" id="IPR011990">
    <property type="entry name" value="TPR-like_helical_dom_sf"/>
</dbReference>
<reference evidence="9 10" key="1">
    <citation type="submission" date="2019-03" db="EMBL/GenBank/DDBJ databases">
        <title>Genomic Encyclopedia of Archaeal and Bacterial Type Strains, Phase II (KMG-II): from individual species to whole genera.</title>
        <authorList>
            <person name="Goeker M."/>
        </authorList>
    </citation>
    <scope>NUCLEOTIDE SEQUENCE [LARGE SCALE GENOMIC DNA]</scope>
    <source>
        <strain evidence="9 10">DSM 22554</strain>
    </source>
</reference>
<keyword evidence="3 6" id="KW-0732">Signal</keyword>
<evidence type="ECO:0000259" key="8">
    <source>
        <dbReference type="Pfam" id="PF14322"/>
    </source>
</evidence>
<dbReference type="InterPro" id="IPR033985">
    <property type="entry name" value="SusD-like_N"/>
</dbReference>
<evidence type="ECO:0000313" key="10">
    <source>
        <dbReference type="Proteomes" id="UP000294616"/>
    </source>
</evidence>
<evidence type="ECO:0000313" key="9">
    <source>
        <dbReference type="EMBL" id="TCK85703.1"/>
    </source>
</evidence>
<evidence type="ECO:0000259" key="7">
    <source>
        <dbReference type="Pfam" id="PF07980"/>
    </source>
</evidence>
<evidence type="ECO:0000256" key="4">
    <source>
        <dbReference type="ARBA" id="ARBA00023136"/>
    </source>
</evidence>
<dbReference type="RefSeq" id="WP_132222114.1">
    <property type="nucleotide sequence ID" value="NZ_SMGO01000001.1"/>
</dbReference>
<dbReference type="Pfam" id="PF14322">
    <property type="entry name" value="SusD-like_3"/>
    <property type="match status" value="1"/>
</dbReference>
<evidence type="ECO:0000256" key="1">
    <source>
        <dbReference type="ARBA" id="ARBA00004442"/>
    </source>
</evidence>
<evidence type="ECO:0000256" key="6">
    <source>
        <dbReference type="SAM" id="SignalP"/>
    </source>
</evidence>
<sequence>MKIKIYAIALLLLSMTSCNKLLDVDPHTFSRGEDYYKTEDQIRLAVNGVYATTQATYTGNFPAMTEMRSDNTNYQYDEGNRGAQQREELDEFLISPTNNQVQDVWSRLYATIQQANIVLGKIDAVEFTDETLKNQYKGEMQFLRAMQYFHLVRLFGEVPLILEEISGPETAFGGEKASVQAVYDQIILDAKAAADNLPPSYTGANLGRASKAAALTLLGEVYITLKQYDLAIPALQQVTTMGYGLLDNYADNFDPTKKNNKESIYAIQFNYGLESEAANWIFSFGPRDGRQILTGFGGQLGAWNIPTPSMVNAYEPGDIRKDASIQMFTNAANEKYQEADYFGGSTIPFIKKYYHPPYPRNSRSDENMPVYRYSYVLLMLSEAMAASGTGDPYGPLNEVRLRADLDPLSGLTAPDLKDAVLHEQRVELAFENHRWFQLLRSGKAIEIMTAHGEEQRALLPRLSDATYNIQPWKLLYPIPERETRLNNIEQNPEWK</sequence>
<comment type="similarity">
    <text evidence="2">Belongs to the SusD family.</text>
</comment>
<dbReference type="GO" id="GO:0009279">
    <property type="term" value="C:cell outer membrane"/>
    <property type="evidence" value="ECO:0007669"/>
    <property type="project" value="UniProtKB-SubCell"/>
</dbReference>
<accession>A0A4R1M7M9</accession>
<dbReference type="CDD" id="cd08977">
    <property type="entry name" value="SusD"/>
    <property type="match status" value="1"/>
</dbReference>
<organism evidence="9 10">
    <name type="scientific">Albibacterium bauzanense</name>
    <dbReference type="NCBI Taxonomy" id="653929"/>
    <lineage>
        <taxon>Bacteria</taxon>
        <taxon>Pseudomonadati</taxon>
        <taxon>Bacteroidota</taxon>
        <taxon>Sphingobacteriia</taxon>
        <taxon>Sphingobacteriales</taxon>
        <taxon>Sphingobacteriaceae</taxon>
        <taxon>Albibacterium</taxon>
    </lineage>
</organism>
<dbReference type="Proteomes" id="UP000294616">
    <property type="component" value="Unassembled WGS sequence"/>
</dbReference>